<dbReference type="AlphaFoldDB" id="A0A5M8ANR9"/>
<dbReference type="InterPro" id="IPR042115">
    <property type="entry name" value="PriA_3primeBD_sf"/>
</dbReference>
<protein>
    <submittedName>
        <fullName evidence="6">Primosomal protein N</fullName>
    </submittedName>
</protein>
<proteinExistence type="predicted"/>
<keyword evidence="3" id="KW-0238">DNA-binding</keyword>
<feature type="region of interest" description="Disordered" evidence="4">
    <location>
        <begin position="1"/>
        <end position="21"/>
    </location>
</feature>
<evidence type="ECO:0000313" key="6">
    <source>
        <dbReference type="EMBL" id="KAA6124439.1"/>
    </source>
</evidence>
<gene>
    <name evidence="6" type="ORF">F1599_11000</name>
</gene>
<keyword evidence="7" id="KW-1185">Reference proteome</keyword>
<accession>A0A5M8ANR9</accession>
<dbReference type="GO" id="GO:0006310">
    <property type="term" value="P:DNA recombination"/>
    <property type="evidence" value="ECO:0007669"/>
    <property type="project" value="TreeGrafter"/>
</dbReference>
<feature type="non-terminal residue" evidence="6">
    <location>
        <position position="156"/>
    </location>
</feature>
<dbReference type="Proteomes" id="UP000324324">
    <property type="component" value="Unassembled WGS sequence"/>
</dbReference>
<dbReference type="GO" id="GO:0006270">
    <property type="term" value="P:DNA replication initiation"/>
    <property type="evidence" value="ECO:0007669"/>
    <property type="project" value="TreeGrafter"/>
</dbReference>
<dbReference type="EMBL" id="VWRN01000031">
    <property type="protein sequence ID" value="KAA6124439.1"/>
    <property type="molecule type" value="Genomic_DNA"/>
</dbReference>
<organism evidence="6 7">
    <name type="scientific">Cupriavidus cauae</name>
    <dbReference type="NCBI Taxonomy" id="2608999"/>
    <lineage>
        <taxon>Bacteria</taxon>
        <taxon>Pseudomonadati</taxon>
        <taxon>Pseudomonadota</taxon>
        <taxon>Betaproteobacteria</taxon>
        <taxon>Burkholderiales</taxon>
        <taxon>Burkholderiaceae</taxon>
        <taxon>Cupriavidus</taxon>
    </lineage>
</organism>
<comment type="caution">
    <text evidence="6">The sequence shown here is derived from an EMBL/GenBank/DDBJ whole genome shotgun (WGS) entry which is preliminary data.</text>
</comment>
<evidence type="ECO:0000256" key="2">
    <source>
        <dbReference type="ARBA" id="ARBA00022840"/>
    </source>
</evidence>
<dbReference type="GO" id="GO:0005524">
    <property type="term" value="F:ATP binding"/>
    <property type="evidence" value="ECO:0007669"/>
    <property type="project" value="UniProtKB-KW"/>
</dbReference>
<dbReference type="GO" id="GO:0006302">
    <property type="term" value="P:double-strand break repair"/>
    <property type="evidence" value="ECO:0007669"/>
    <property type="project" value="TreeGrafter"/>
</dbReference>
<dbReference type="Pfam" id="PF17764">
    <property type="entry name" value="PriA_3primeBD"/>
    <property type="match status" value="1"/>
</dbReference>
<keyword evidence="2" id="KW-0067">ATP-binding</keyword>
<dbReference type="PANTHER" id="PTHR30580">
    <property type="entry name" value="PRIMOSOMAL PROTEIN N"/>
    <property type="match status" value="1"/>
</dbReference>
<dbReference type="GO" id="GO:0043138">
    <property type="term" value="F:3'-5' DNA helicase activity"/>
    <property type="evidence" value="ECO:0007669"/>
    <property type="project" value="TreeGrafter"/>
</dbReference>
<evidence type="ECO:0000259" key="5">
    <source>
        <dbReference type="Pfam" id="PF17764"/>
    </source>
</evidence>
<sequence length="156" mass="16907">MSSPSSSLASPPPQNEVGGAASPLVQIALDTPADDRFDYLNAELDGRHVRPGELVAVPFGRREMVGVAIAGTDRSEVPADRLRPVSQRLGWLPPLNAHWLALASFAAAYYHRRLGEVILPALPPGLRDAQAWPRLAARARTERFRLREGCAEALLA</sequence>
<reference evidence="6 7" key="1">
    <citation type="submission" date="2019-09" db="EMBL/GenBank/DDBJ databases">
        <title>Isolation of a novel species in the genus Cupriavidus from patients with sepsis using whole genome sequencing.</title>
        <authorList>
            <person name="Kweon O.J."/>
            <person name="Lee M.-K."/>
        </authorList>
    </citation>
    <scope>NUCLEOTIDE SEQUENCE [LARGE SCALE GENOMIC DNA]</scope>
    <source>
        <strain evidence="6 7">MKL-01</strain>
    </source>
</reference>
<dbReference type="Gene3D" id="3.40.1440.60">
    <property type="entry name" value="PriA, 3(prime) DNA-binding domain"/>
    <property type="match status" value="1"/>
</dbReference>
<feature type="domain" description="Primosomal protein N' 3' DNA-binding" evidence="5">
    <location>
        <begin position="26"/>
        <end position="123"/>
    </location>
</feature>
<keyword evidence="1" id="KW-0547">Nucleotide-binding</keyword>
<dbReference type="PANTHER" id="PTHR30580:SF0">
    <property type="entry name" value="PRIMOSOMAL PROTEIN N"/>
    <property type="match status" value="1"/>
</dbReference>
<dbReference type="GO" id="GO:0003677">
    <property type="term" value="F:DNA binding"/>
    <property type="evidence" value="ECO:0007669"/>
    <property type="project" value="UniProtKB-KW"/>
</dbReference>
<evidence type="ECO:0000313" key="7">
    <source>
        <dbReference type="Proteomes" id="UP000324324"/>
    </source>
</evidence>
<dbReference type="InterPro" id="IPR041222">
    <property type="entry name" value="PriA_3primeBD"/>
</dbReference>
<evidence type="ECO:0000256" key="4">
    <source>
        <dbReference type="SAM" id="MobiDB-lite"/>
    </source>
</evidence>
<evidence type="ECO:0000256" key="1">
    <source>
        <dbReference type="ARBA" id="ARBA00022741"/>
    </source>
</evidence>
<name>A0A5M8ANR9_9BURK</name>
<evidence type="ECO:0000256" key="3">
    <source>
        <dbReference type="ARBA" id="ARBA00023125"/>
    </source>
</evidence>